<proteinExistence type="predicted"/>
<dbReference type="Pfam" id="PF14064">
    <property type="entry name" value="HmuY"/>
    <property type="match status" value="1"/>
</dbReference>
<dbReference type="Proteomes" id="UP000291981">
    <property type="component" value="Unassembled WGS sequence"/>
</dbReference>
<dbReference type="InterPro" id="IPR025921">
    <property type="entry name" value="HmuY"/>
</dbReference>
<keyword evidence="2" id="KW-1185">Reference proteome</keyword>
<comment type="caution">
    <text evidence="1">The sequence shown here is derived from an EMBL/GenBank/DDBJ whole genome shotgun (WGS) entry which is preliminary data.</text>
</comment>
<dbReference type="AlphaFoldDB" id="A0A4Q8QCT6"/>
<evidence type="ECO:0008006" key="3">
    <source>
        <dbReference type="Google" id="ProtNLM"/>
    </source>
</evidence>
<evidence type="ECO:0000313" key="1">
    <source>
        <dbReference type="EMBL" id="TAI48232.1"/>
    </source>
</evidence>
<gene>
    <name evidence="1" type="ORF">EW142_15905</name>
</gene>
<evidence type="ECO:0000313" key="2">
    <source>
        <dbReference type="Proteomes" id="UP000291981"/>
    </source>
</evidence>
<dbReference type="CDD" id="cd12105">
    <property type="entry name" value="HmuY"/>
    <property type="match status" value="1"/>
</dbReference>
<organism evidence="1 2">
    <name type="scientific">Flagellimonas allohymeniacidonis</name>
    <dbReference type="NCBI Taxonomy" id="2517819"/>
    <lineage>
        <taxon>Bacteria</taxon>
        <taxon>Pseudomonadati</taxon>
        <taxon>Bacteroidota</taxon>
        <taxon>Flavobacteriia</taxon>
        <taxon>Flavobacteriales</taxon>
        <taxon>Flavobacteriaceae</taxon>
        <taxon>Flagellimonas</taxon>
    </lineage>
</organism>
<accession>A0A4Q8QCT6</accession>
<dbReference type="EMBL" id="SGIU01000002">
    <property type="protein sequence ID" value="TAI48232.1"/>
    <property type="molecule type" value="Genomic_DNA"/>
</dbReference>
<sequence>MVTSVPVGAASGTVSISIDGVAKNTPANFTVLSELVTRSVSNLFAPQTGGQGQGEISGEFTKFSFETGAETTSETDWDIAFRGTTIAVNGGVETGTNDEPIRNGEGAAALVDGIFSEVNSVDGLTFTQDAGAAFAIPSGSDNGWYNYNFMTNLVTPIPGKVLVFRTHDGRYAKVEILSYYENAPVNPDGFTTPSRYYTFNFVYNPNEGETTLAAN</sequence>
<name>A0A4Q8QCT6_9FLAO</name>
<reference evidence="1 2" key="1">
    <citation type="submission" date="2019-02" db="EMBL/GenBank/DDBJ databases">
        <title>Draft genome sequence of Muricauda sp. 176CP4-71.</title>
        <authorList>
            <person name="Park J.-S."/>
        </authorList>
    </citation>
    <scope>NUCLEOTIDE SEQUENCE [LARGE SCALE GENOMIC DNA]</scope>
    <source>
        <strain evidence="1 2">176CP4-71</strain>
    </source>
</reference>
<dbReference type="OrthoDB" id="5510929at2"/>
<protein>
    <recommendedName>
        <fullName evidence="3">HmuY protein</fullName>
    </recommendedName>
</protein>